<proteinExistence type="predicted"/>
<evidence type="ECO:0000313" key="3">
    <source>
        <dbReference type="Proteomes" id="UP001432322"/>
    </source>
</evidence>
<evidence type="ECO:0000256" key="1">
    <source>
        <dbReference type="SAM" id="SignalP"/>
    </source>
</evidence>
<name>A0AAV5WQ94_9BILA</name>
<accession>A0AAV5WQ94</accession>
<evidence type="ECO:0000313" key="2">
    <source>
        <dbReference type="EMBL" id="GMT31929.1"/>
    </source>
</evidence>
<comment type="caution">
    <text evidence="2">The sequence shown here is derived from an EMBL/GenBank/DDBJ whole genome shotgun (WGS) entry which is preliminary data.</text>
</comment>
<keyword evidence="3" id="KW-1185">Reference proteome</keyword>
<dbReference type="Proteomes" id="UP001432322">
    <property type="component" value="Unassembled WGS sequence"/>
</dbReference>
<feature type="signal peptide" evidence="1">
    <location>
        <begin position="1"/>
        <end position="24"/>
    </location>
</feature>
<dbReference type="EMBL" id="BTSY01000006">
    <property type="protein sequence ID" value="GMT31929.1"/>
    <property type="molecule type" value="Genomic_DNA"/>
</dbReference>
<protein>
    <submittedName>
        <fullName evidence="2">Uncharacterized protein</fullName>
    </submittedName>
</protein>
<organism evidence="2 3">
    <name type="scientific">Pristionchus fissidentatus</name>
    <dbReference type="NCBI Taxonomy" id="1538716"/>
    <lineage>
        <taxon>Eukaryota</taxon>
        <taxon>Metazoa</taxon>
        <taxon>Ecdysozoa</taxon>
        <taxon>Nematoda</taxon>
        <taxon>Chromadorea</taxon>
        <taxon>Rhabditida</taxon>
        <taxon>Rhabditina</taxon>
        <taxon>Diplogasteromorpha</taxon>
        <taxon>Diplogasteroidea</taxon>
        <taxon>Neodiplogasteridae</taxon>
        <taxon>Pristionchus</taxon>
    </lineage>
</organism>
<reference evidence="2" key="1">
    <citation type="submission" date="2023-10" db="EMBL/GenBank/DDBJ databases">
        <title>Genome assembly of Pristionchus species.</title>
        <authorList>
            <person name="Yoshida K."/>
            <person name="Sommer R.J."/>
        </authorList>
    </citation>
    <scope>NUCLEOTIDE SEQUENCE</scope>
    <source>
        <strain evidence="2">RS5133</strain>
    </source>
</reference>
<dbReference type="AlphaFoldDB" id="A0AAV5WQ94"/>
<feature type="chain" id="PRO_5043495823" evidence="1">
    <location>
        <begin position="25"/>
        <end position="366"/>
    </location>
</feature>
<keyword evidence="1" id="KW-0732">Signal</keyword>
<feature type="non-terminal residue" evidence="2">
    <location>
        <position position="1"/>
    </location>
</feature>
<sequence length="366" mass="40105">PQNFQRMITRVALLVCLLIGWAEGRVKLRYSEFLDGSDLLTTSSTEFACPNGCMVYSATEKPNLVIVNKGTNMEVTNLNTLATYNNANDKSFIYGTTLPPAVAYILKNNVGLTGDVFGLYVVYKDAPNYGQSIRVASPGSAYPMFTTTAEMMTIMTRGNGIRLLTINSDKEMTPKVFATGYDSTQDDCWPLFNATSLSHAQQTQVDVYSPILTIRFIGLPAGASANVKVGGDVMVDPPEQRNCLTISSPGFHGCTQATSLYQYNLNKIDRKFASTLEGGVNIRIRSKLSIAVESDALVITGLQQQPVKLMGQESYLHDFPVNKVNLQLNWQRTMPGSNFAVQMDATKSSAITNFFAALALTMVFVR</sequence>
<gene>
    <name evidence="2" type="ORF">PFISCL1PPCAC_23226</name>
</gene>